<dbReference type="InterPro" id="IPR052344">
    <property type="entry name" value="Transposase-related"/>
</dbReference>
<dbReference type="InterPro" id="IPR039552">
    <property type="entry name" value="IS66_C"/>
</dbReference>
<dbReference type="PANTHER" id="PTHR33678">
    <property type="entry name" value="BLL1576 PROTEIN"/>
    <property type="match status" value="1"/>
</dbReference>
<evidence type="ECO:0000259" key="3">
    <source>
        <dbReference type="Pfam" id="PF13817"/>
    </source>
</evidence>
<dbReference type="PANTHER" id="PTHR33678:SF1">
    <property type="entry name" value="BLL1576 PROTEIN"/>
    <property type="match status" value="1"/>
</dbReference>
<dbReference type="InterPro" id="IPR004291">
    <property type="entry name" value="Transposase_IS66_central"/>
</dbReference>
<reference evidence="4 5" key="1">
    <citation type="submission" date="2019-03" db="EMBL/GenBank/DDBJ databases">
        <title>Genomic Encyclopedia of Type Strains, Phase IV (KMG-IV): sequencing the most valuable type-strain genomes for metagenomic binning, comparative biology and taxonomic classification.</title>
        <authorList>
            <person name="Goeker M."/>
        </authorList>
    </citation>
    <scope>NUCLEOTIDE SEQUENCE [LARGE SCALE GENOMIC DNA]</scope>
    <source>
        <strain evidence="4 5">DSM 23344</strain>
    </source>
</reference>
<proteinExistence type="predicted"/>
<comment type="caution">
    <text evidence="4">The sequence shown here is derived from an EMBL/GenBank/DDBJ whole genome shotgun (WGS) entry which is preliminary data.</text>
</comment>
<keyword evidence="5" id="KW-1185">Reference proteome</keyword>
<evidence type="ECO:0000313" key="4">
    <source>
        <dbReference type="EMBL" id="TCO69222.1"/>
    </source>
</evidence>
<name>A0A4R2KAL9_9GAMM</name>
<dbReference type="NCBIfam" id="NF033517">
    <property type="entry name" value="transpos_IS66"/>
    <property type="match status" value="1"/>
</dbReference>
<gene>
    <name evidence="4" type="ORF">EV688_1372</name>
</gene>
<evidence type="ECO:0000259" key="1">
    <source>
        <dbReference type="Pfam" id="PF03050"/>
    </source>
</evidence>
<dbReference type="EMBL" id="SLWX01000037">
    <property type="protein sequence ID" value="TCO69222.1"/>
    <property type="molecule type" value="Genomic_DNA"/>
</dbReference>
<evidence type="ECO:0000259" key="2">
    <source>
        <dbReference type="Pfam" id="PF13007"/>
    </source>
</evidence>
<feature type="domain" description="Transposase IS66 central" evidence="1">
    <location>
        <begin position="188"/>
        <end position="469"/>
    </location>
</feature>
<dbReference type="Pfam" id="PF13007">
    <property type="entry name" value="LZ_Tnp_IS66"/>
    <property type="match status" value="1"/>
</dbReference>
<evidence type="ECO:0000313" key="5">
    <source>
        <dbReference type="Proteomes" id="UP000294980"/>
    </source>
</evidence>
<feature type="domain" description="Transposase TnpC homeodomain" evidence="2">
    <location>
        <begin position="41"/>
        <end position="100"/>
    </location>
</feature>
<dbReference type="InterPro" id="IPR024463">
    <property type="entry name" value="Transposase_TnpC_homeodom"/>
</dbReference>
<accession>A0A4R2KAL9</accession>
<dbReference type="AlphaFoldDB" id="A0A4R2KAL9"/>
<sequence>MTMETGPATRDQATPDAHNLLDVLAEMRTAADQKDARIQSLEHQLNWFKRQLFGEKSEKRDMTDNPHQHTIADLLKDLPETPAHQEPDTETITYQRGKAKKNALDGSPDDSGLRFDDGVPVEEIALSAPELDGPDADDYTIISYKVTYRLAERPGSQVVLKYTRPVLKKKSSQQLITTPAPANVLDRSVADVSFLAGMLLNKFLYHLPLYRQHQRLEHNGIKVARSTLTNLTRRSIDLLTPIYQAQLRQLLRSRVLAMDETPIKAGRRKKGKMNLAYFWPIYGEQDEICFTFSRSRGMQHILDQLGAFDGTLVTDGYGAYEKFSKHNQTLTHAQCWVHCRRGFEEAKEAEPEAVAEALAYIGRLYEHEAYLREQKLTGRNKLDYRTRNSLPVVEAFFGWCHAQRQRIDLVKSNPLSRALAYAMKREQALKVFLSDPDVPPDTNHLERGLRVIPMGRRNWLFSWTEIGAEQVGIIQSLLVTCRLHAVNPYDYLVDVLQRVGSHPASRVEELTPRLWKARFADTPLRSDLETLTYGR</sequence>
<dbReference type="Pfam" id="PF13817">
    <property type="entry name" value="DDE_Tnp_IS66_C"/>
    <property type="match status" value="1"/>
</dbReference>
<dbReference type="Proteomes" id="UP000294980">
    <property type="component" value="Unassembled WGS sequence"/>
</dbReference>
<feature type="domain" description="Transposase IS66 C-terminal" evidence="3">
    <location>
        <begin position="476"/>
        <end position="512"/>
    </location>
</feature>
<organism evidence="4 5">
    <name type="scientific">Chromatocurvus halotolerans</name>
    <dbReference type="NCBI Taxonomy" id="1132028"/>
    <lineage>
        <taxon>Bacteria</taxon>
        <taxon>Pseudomonadati</taxon>
        <taxon>Pseudomonadota</taxon>
        <taxon>Gammaproteobacteria</taxon>
        <taxon>Cellvibrionales</taxon>
        <taxon>Halieaceae</taxon>
        <taxon>Chromatocurvus</taxon>
    </lineage>
</organism>
<protein>
    <submittedName>
        <fullName evidence="4">Transposase</fullName>
    </submittedName>
</protein>
<dbReference type="Pfam" id="PF03050">
    <property type="entry name" value="DDE_Tnp_IS66"/>
    <property type="match status" value="1"/>
</dbReference>